<dbReference type="GO" id="GO:0016538">
    <property type="term" value="F:cyclin-dependent protein serine/threonine kinase regulator activity"/>
    <property type="evidence" value="ECO:0007669"/>
    <property type="project" value="InterPro"/>
</dbReference>
<dbReference type="Pfam" id="PF00134">
    <property type="entry name" value="Cyclin_N"/>
    <property type="match status" value="1"/>
</dbReference>
<evidence type="ECO:0000313" key="8">
    <source>
        <dbReference type="EMBL" id="KAL1514890.1"/>
    </source>
</evidence>
<feature type="domain" description="Cyclin-like" evidence="6">
    <location>
        <begin position="135"/>
        <end position="219"/>
    </location>
</feature>
<keyword evidence="3" id="KW-0131">Cell cycle</keyword>
<evidence type="ECO:0000256" key="3">
    <source>
        <dbReference type="ARBA" id="ARBA00023306"/>
    </source>
</evidence>
<dbReference type="SMART" id="SM01332">
    <property type="entry name" value="Cyclin_C"/>
    <property type="match status" value="1"/>
</dbReference>
<feature type="region of interest" description="Disordered" evidence="5">
    <location>
        <begin position="30"/>
        <end position="53"/>
    </location>
</feature>
<keyword evidence="1" id="KW-0132">Cell division</keyword>
<dbReference type="InterPro" id="IPR036915">
    <property type="entry name" value="Cyclin-like_sf"/>
</dbReference>
<dbReference type="InterPro" id="IPR048258">
    <property type="entry name" value="Cyclins_cyclin-box"/>
</dbReference>
<evidence type="ECO:0000256" key="1">
    <source>
        <dbReference type="ARBA" id="ARBA00022618"/>
    </source>
</evidence>
<dbReference type="InterPro" id="IPR006671">
    <property type="entry name" value="Cyclin_N"/>
</dbReference>
<dbReference type="Proteomes" id="UP001515480">
    <property type="component" value="Unassembled WGS sequence"/>
</dbReference>
<dbReference type="SUPFAM" id="SSF47954">
    <property type="entry name" value="Cyclin-like"/>
    <property type="match status" value="2"/>
</dbReference>
<comment type="similarity">
    <text evidence="4">Belongs to the cyclin family.</text>
</comment>
<dbReference type="SMART" id="SM00385">
    <property type="entry name" value="CYCLIN"/>
    <property type="match status" value="2"/>
</dbReference>
<comment type="caution">
    <text evidence="8">The sequence shown here is derived from an EMBL/GenBank/DDBJ whole genome shotgun (WGS) entry which is preliminary data.</text>
</comment>
<evidence type="ECO:0000256" key="5">
    <source>
        <dbReference type="SAM" id="MobiDB-lite"/>
    </source>
</evidence>
<keyword evidence="2 4" id="KW-0195">Cyclin</keyword>
<evidence type="ECO:0000259" key="6">
    <source>
        <dbReference type="SMART" id="SM00385"/>
    </source>
</evidence>
<evidence type="ECO:0000256" key="4">
    <source>
        <dbReference type="RuleBase" id="RU000383"/>
    </source>
</evidence>
<dbReference type="PANTHER" id="PTHR10177">
    <property type="entry name" value="CYCLINS"/>
    <property type="match status" value="1"/>
</dbReference>
<name>A0AB34J8T2_PRYPA</name>
<dbReference type="GO" id="GO:0051301">
    <property type="term" value="P:cell division"/>
    <property type="evidence" value="ECO:0007669"/>
    <property type="project" value="UniProtKB-KW"/>
</dbReference>
<keyword evidence="9" id="KW-1185">Reference proteome</keyword>
<dbReference type="Gene3D" id="1.10.472.10">
    <property type="entry name" value="Cyclin-like"/>
    <property type="match status" value="2"/>
</dbReference>
<evidence type="ECO:0000256" key="2">
    <source>
        <dbReference type="ARBA" id="ARBA00023127"/>
    </source>
</evidence>
<proteinExistence type="inferred from homology"/>
<evidence type="ECO:0000313" key="9">
    <source>
        <dbReference type="Proteomes" id="UP001515480"/>
    </source>
</evidence>
<dbReference type="Pfam" id="PF02984">
    <property type="entry name" value="Cyclin_C"/>
    <property type="match status" value="1"/>
</dbReference>
<feature type="domain" description="Cyclin C-terminal" evidence="7">
    <location>
        <begin position="228"/>
        <end position="348"/>
    </location>
</feature>
<dbReference type="AlphaFoldDB" id="A0AB34J8T2"/>
<evidence type="ECO:0000259" key="7">
    <source>
        <dbReference type="SMART" id="SM01332"/>
    </source>
</evidence>
<feature type="domain" description="Cyclin-like" evidence="6">
    <location>
        <begin position="232"/>
        <end position="317"/>
    </location>
</feature>
<dbReference type="InterPro" id="IPR039361">
    <property type="entry name" value="Cyclin"/>
</dbReference>
<dbReference type="PIRSF" id="PIRSF001771">
    <property type="entry name" value="Cyclin_A_B_D_E"/>
    <property type="match status" value="1"/>
</dbReference>
<dbReference type="FunFam" id="1.10.472.10:FF:000001">
    <property type="entry name" value="G2/mitotic-specific cyclin"/>
    <property type="match status" value="1"/>
</dbReference>
<organism evidence="8 9">
    <name type="scientific">Prymnesium parvum</name>
    <name type="common">Toxic golden alga</name>
    <dbReference type="NCBI Taxonomy" id="97485"/>
    <lineage>
        <taxon>Eukaryota</taxon>
        <taxon>Haptista</taxon>
        <taxon>Haptophyta</taxon>
        <taxon>Prymnesiophyceae</taxon>
        <taxon>Prymnesiales</taxon>
        <taxon>Prymnesiaceae</taxon>
        <taxon>Prymnesium</taxon>
    </lineage>
</organism>
<dbReference type="InterPro" id="IPR013763">
    <property type="entry name" value="Cyclin-like_dom"/>
</dbReference>
<gene>
    <name evidence="8" type="ORF">AB1Y20_003972</name>
</gene>
<dbReference type="InterPro" id="IPR004367">
    <property type="entry name" value="Cyclin_C-dom"/>
</dbReference>
<feature type="compositionally biased region" description="Basic and acidic residues" evidence="5">
    <location>
        <begin position="30"/>
        <end position="41"/>
    </location>
</feature>
<protein>
    <recommendedName>
        <fullName evidence="10">Cyclin N-terminal domain-containing protein</fullName>
    </recommendedName>
</protein>
<sequence>MLPAGPAASTRGRTALGDISNVRKYAQLHDGKNAKGLKPVEQKPTGKATSGYAANGRVGLEKSFDEVASRPATASRKEPVDKVDAQDCGNAQAVLPYLADIHRHYRESEPTLLASATFMEKQTDVNEKMRAILIDWLVEVHLKFKLMVETLYLTVNLIDRFLEKEQITRNKLQLVGVTAMFIASKYEEIYAPECRDFVYISDKAYTREQILSMEGLMLSKLSFQLTTPNAFVFLKRYCKVAGIISTTRSKTELLAHYLVELTLQDYKMLQYLPSTIAASAVYLALKTMGQTPWTAELKQHSCYTESALLPCIRDIHALHKSAPTNNLQAVRKKFAQEKHGAVSGIPPAASITPATI</sequence>
<dbReference type="PROSITE" id="PS00292">
    <property type="entry name" value="CYCLINS"/>
    <property type="match status" value="1"/>
</dbReference>
<evidence type="ECO:0008006" key="10">
    <source>
        <dbReference type="Google" id="ProtNLM"/>
    </source>
</evidence>
<dbReference type="EMBL" id="JBGBPQ010000012">
    <property type="protein sequence ID" value="KAL1514890.1"/>
    <property type="molecule type" value="Genomic_DNA"/>
</dbReference>
<dbReference type="GO" id="GO:0044772">
    <property type="term" value="P:mitotic cell cycle phase transition"/>
    <property type="evidence" value="ECO:0007669"/>
    <property type="project" value="InterPro"/>
</dbReference>
<dbReference type="InterPro" id="IPR046965">
    <property type="entry name" value="Cyclin_A/B-like"/>
</dbReference>
<accession>A0AB34J8T2</accession>
<reference evidence="8 9" key="1">
    <citation type="journal article" date="2024" name="Science">
        <title>Giant polyketide synthase enzymes in the biosynthesis of giant marine polyether toxins.</title>
        <authorList>
            <person name="Fallon T.R."/>
            <person name="Shende V.V."/>
            <person name="Wierzbicki I.H."/>
            <person name="Pendleton A.L."/>
            <person name="Watervoot N.F."/>
            <person name="Auber R.P."/>
            <person name="Gonzalez D.J."/>
            <person name="Wisecaver J.H."/>
            <person name="Moore B.S."/>
        </authorList>
    </citation>
    <scope>NUCLEOTIDE SEQUENCE [LARGE SCALE GENOMIC DNA]</scope>
    <source>
        <strain evidence="8 9">12B1</strain>
    </source>
</reference>